<gene>
    <name evidence="2" type="ORF">BDQ12DRAFT_725802</name>
</gene>
<keyword evidence="1" id="KW-0472">Membrane</keyword>
<keyword evidence="3" id="KW-1185">Reference proteome</keyword>
<name>A0A5C3LSH0_9AGAR</name>
<keyword evidence="1" id="KW-0812">Transmembrane</keyword>
<proteinExistence type="predicted"/>
<accession>A0A5C3LSH0</accession>
<dbReference type="EMBL" id="ML213619">
    <property type="protein sequence ID" value="TFK35765.1"/>
    <property type="molecule type" value="Genomic_DNA"/>
</dbReference>
<dbReference type="AlphaFoldDB" id="A0A5C3LSH0"/>
<evidence type="ECO:0000256" key="1">
    <source>
        <dbReference type="SAM" id="Phobius"/>
    </source>
</evidence>
<dbReference type="Proteomes" id="UP000308652">
    <property type="component" value="Unassembled WGS sequence"/>
</dbReference>
<keyword evidence="1" id="KW-1133">Transmembrane helix</keyword>
<protein>
    <submittedName>
        <fullName evidence="2">Uncharacterized protein</fullName>
    </submittedName>
</protein>
<sequence length="106" mass="11214">MLGALLVGIDVEYVDLAVESGMLVMMKNVELIALVAVKGLMPGNVALSPSIIIFLSPAPPAQVVVKTTTAAGQLAVLLPLILAYPGAVRFSKSAVNRFISWSWQCF</sequence>
<organism evidence="2 3">
    <name type="scientific">Crucibulum laeve</name>
    <dbReference type="NCBI Taxonomy" id="68775"/>
    <lineage>
        <taxon>Eukaryota</taxon>
        <taxon>Fungi</taxon>
        <taxon>Dikarya</taxon>
        <taxon>Basidiomycota</taxon>
        <taxon>Agaricomycotina</taxon>
        <taxon>Agaricomycetes</taxon>
        <taxon>Agaricomycetidae</taxon>
        <taxon>Agaricales</taxon>
        <taxon>Agaricineae</taxon>
        <taxon>Nidulariaceae</taxon>
        <taxon>Crucibulum</taxon>
    </lineage>
</organism>
<feature type="transmembrane region" description="Helical" evidence="1">
    <location>
        <begin position="70"/>
        <end position="88"/>
    </location>
</feature>
<evidence type="ECO:0000313" key="3">
    <source>
        <dbReference type="Proteomes" id="UP000308652"/>
    </source>
</evidence>
<reference evidence="2 3" key="1">
    <citation type="journal article" date="2019" name="Nat. Ecol. Evol.">
        <title>Megaphylogeny resolves global patterns of mushroom evolution.</title>
        <authorList>
            <person name="Varga T."/>
            <person name="Krizsan K."/>
            <person name="Foldi C."/>
            <person name="Dima B."/>
            <person name="Sanchez-Garcia M."/>
            <person name="Sanchez-Ramirez S."/>
            <person name="Szollosi G.J."/>
            <person name="Szarkandi J.G."/>
            <person name="Papp V."/>
            <person name="Albert L."/>
            <person name="Andreopoulos W."/>
            <person name="Angelini C."/>
            <person name="Antonin V."/>
            <person name="Barry K.W."/>
            <person name="Bougher N.L."/>
            <person name="Buchanan P."/>
            <person name="Buyck B."/>
            <person name="Bense V."/>
            <person name="Catcheside P."/>
            <person name="Chovatia M."/>
            <person name="Cooper J."/>
            <person name="Damon W."/>
            <person name="Desjardin D."/>
            <person name="Finy P."/>
            <person name="Geml J."/>
            <person name="Haridas S."/>
            <person name="Hughes K."/>
            <person name="Justo A."/>
            <person name="Karasinski D."/>
            <person name="Kautmanova I."/>
            <person name="Kiss B."/>
            <person name="Kocsube S."/>
            <person name="Kotiranta H."/>
            <person name="LaButti K.M."/>
            <person name="Lechner B.E."/>
            <person name="Liimatainen K."/>
            <person name="Lipzen A."/>
            <person name="Lukacs Z."/>
            <person name="Mihaltcheva S."/>
            <person name="Morgado L.N."/>
            <person name="Niskanen T."/>
            <person name="Noordeloos M.E."/>
            <person name="Ohm R.A."/>
            <person name="Ortiz-Santana B."/>
            <person name="Ovrebo C."/>
            <person name="Racz N."/>
            <person name="Riley R."/>
            <person name="Savchenko A."/>
            <person name="Shiryaev A."/>
            <person name="Soop K."/>
            <person name="Spirin V."/>
            <person name="Szebenyi C."/>
            <person name="Tomsovsky M."/>
            <person name="Tulloss R.E."/>
            <person name="Uehling J."/>
            <person name="Grigoriev I.V."/>
            <person name="Vagvolgyi C."/>
            <person name="Papp T."/>
            <person name="Martin F.M."/>
            <person name="Miettinen O."/>
            <person name="Hibbett D.S."/>
            <person name="Nagy L.G."/>
        </authorList>
    </citation>
    <scope>NUCLEOTIDE SEQUENCE [LARGE SCALE GENOMIC DNA]</scope>
    <source>
        <strain evidence="2 3">CBS 166.37</strain>
    </source>
</reference>
<feature type="transmembrane region" description="Helical" evidence="1">
    <location>
        <begin position="31"/>
        <end position="58"/>
    </location>
</feature>
<evidence type="ECO:0000313" key="2">
    <source>
        <dbReference type="EMBL" id="TFK35765.1"/>
    </source>
</evidence>